<dbReference type="InterPro" id="IPR016181">
    <property type="entry name" value="Acyl_CoA_acyltransferase"/>
</dbReference>
<organism evidence="4 5">
    <name type="scientific">Neobacillus kokaensis</name>
    <dbReference type="NCBI Taxonomy" id="2759023"/>
    <lineage>
        <taxon>Bacteria</taxon>
        <taxon>Bacillati</taxon>
        <taxon>Bacillota</taxon>
        <taxon>Bacilli</taxon>
        <taxon>Bacillales</taxon>
        <taxon>Bacillaceae</taxon>
        <taxon>Neobacillus</taxon>
    </lineage>
</organism>
<dbReference type="Proteomes" id="UP000637074">
    <property type="component" value="Unassembled WGS sequence"/>
</dbReference>
<dbReference type="InterPro" id="IPR000182">
    <property type="entry name" value="GNAT_dom"/>
</dbReference>
<keyword evidence="5" id="KW-1185">Reference proteome</keyword>
<name>A0ABQ3N852_9BACI</name>
<comment type="caution">
    <text evidence="4">The sequence shown here is derived from an EMBL/GenBank/DDBJ whole genome shotgun (WGS) entry which is preliminary data.</text>
</comment>
<protein>
    <submittedName>
        <fullName evidence="4">GNAT family N-acetyltransferase</fullName>
    </submittedName>
</protein>
<dbReference type="RefSeq" id="WP_191275743.1">
    <property type="nucleotide sequence ID" value="NZ_BNDS01000021.1"/>
</dbReference>
<evidence type="ECO:0000313" key="4">
    <source>
        <dbReference type="EMBL" id="GHI00370.1"/>
    </source>
</evidence>
<dbReference type="InterPro" id="IPR051635">
    <property type="entry name" value="SNAT-like"/>
</dbReference>
<evidence type="ECO:0000259" key="3">
    <source>
        <dbReference type="PROSITE" id="PS51186"/>
    </source>
</evidence>
<dbReference type="CDD" id="cd04301">
    <property type="entry name" value="NAT_SF"/>
    <property type="match status" value="1"/>
</dbReference>
<dbReference type="Pfam" id="PF00583">
    <property type="entry name" value="Acetyltransf_1"/>
    <property type="match status" value="1"/>
</dbReference>
<evidence type="ECO:0000313" key="5">
    <source>
        <dbReference type="Proteomes" id="UP000637074"/>
    </source>
</evidence>
<dbReference type="PROSITE" id="PS51186">
    <property type="entry name" value="GNAT"/>
    <property type="match status" value="1"/>
</dbReference>
<reference evidence="4 5" key="1">
    <citation type="journal article" date="2022" name="Int. J. Syst. Evol. Microbiol.">
        <title>Neobacillus kokaensis sp. nov., isolated from soil.</title>
        <authorList>
            <person name="Yuki K."/>
            <person name="Matsubara H."/>
            <person name="Yamaguchi S."/>
        </authorList>
    </citation>
    <scope>NUCLEOTIDE SEQUENCE [LARGE SCALE GENOMIC DNA]</scope>
    <source>
        <strain evidence="4 5">LOB 377</strain>
    </source>
</reference>
<feature type="domain" description="N-acetyltransferase" evidence="3">
    <location>
        <begin position="2"/>
        <end position="161"/>
    </location>
</feature>
<evidence type="ECO:0000256" key="1">
    <source>
        <dbReference type="ARBA" id="ARBA00022679"/>
    </source>
</evidence>
<accession>A0ABQ3N852</accession>
<keyword evidence="2" id="KW-0012">Acyltransferase</keyword>
<dbReference type="Gene3D" id="3.40.630.30">
    <property type="match status" value="1"/>
</dbReference>
<dbReference type="PANTHER" id="PTHR10908:SF0">
    <property type="entry name" value="SEROTONIN N-ACETYLTRANSFERASE"/>
    <property type="match status" value="1"/>
</dbReference>
<evidence type="ECO:0000256" key="2">
    <source>
        <dbReference type="ARBA" id="ARBA00023315"/>
    </source>
</evidence>
<keyword evidence="1" id="KW-0808">Transferase</keyword>
<dbReference type="EMBL" id="BNDS01000021">
    <property type="protein sequence ID" value="GHI00370.1"/>
    <property type="molecule type" value="Genomic_DNA"/>
</dbReference>
<sequence>MLTIRNVKMTDLPELVTIEQLCFSKEEAATRESFEKRIEMIPDSFFVAELEGKPVGLVNGPVIGRAYITDDLFRNINANPATGGHQSILGLAVSPKFQNRGIASLLLKHIENAAKENKRESITLTCKENLISYYENHGYINKGVSNSEHGGVIWYNMIKRL</sequence>
<dbReference type="PANTHER" id="PTHR10908">
    <property type="entry name" value="SEROTONIN N-ACETYLTRANSFERASE"/>
    <property type="match status" value="1"/>
</dbReference>
<dbReference type="SUPFAM" id="SSF55729">
    <property type="entry name" value="Acyl-CoA N-acyltransferases (Nat)"/>
    <property type="match status" value="1"/>
</dbReference>
<gene>
    <name evidence="4" type="ORF">AM1BK_39120</name>
</gene>
<proteinExistence type="predicted"/>